<comment type="caution">
    <text evidence="1">The sequence shown here is derived from an EMBL/GenBank/DDBJ whole genome shotgun (WGS) entry which is preliminary data.</text>
</comment>
<reference evidence="1 2" key="1">
    <citation type="journal article" date="2013" name="Genome Announc.">
        <title>Genome Sequence of Streptomyces violaceusniger Strain SPC6, a Halotolerant Streptomycete That Exhibits Rapid Growth and Development.</title>
        <authorList>
            <person name="Chen X."/>
            <person name="Zhang B."/>
            <person name="Zhang W."/>
            <person name="Wu X."/>
            <person name="Zhang M."/>
            <person name="Chen T."/>
            <person name="Liu G."/>
            <person name="Dyson P."/>
        </authorList>
    </citation>
    <scope>NUCLEOTIDE SEQUENCE [LARGE SCALE GENOMIC DNA]</scope>
    <source>
        <strain evidence="1 2">SPC6</strain>
    </source>
</reference>
<organism evidence="1 2">
    <name type="scientific">Streptomyces thermolilacinus SPC6</name>
    <dbReference type="NCBI Taxonomy" id="1306406"/>
    <lineage>
        <taxon>Bacteria</taxon>
        <taxon>Bacillati</taxon>
        <taxon>Actinomycetota</taxon>
        <taxon>Actinomycetes</taxon>
        <taxon>Kitasatosporales</taxon>
        <taxon>Streptomycetaceae</taxon>
        <taxon>Streptomyces</taxon>
    </lineage>
</organism>
<protein>
    <submittedName>
        <fullName evidence="1">Uncharacterized protein</fullName>
    </submittedName>
</protein>
<dbReference type="AlphaFoldDB" id="A0A1D3DV86"/>
<gene>
    <name evidence="1" type="ORF">J116_019090</name>
</gene>
<evidence type="ECO:0000313" key="2">
    <source>
        <dbReference type="Proteomes" id="UP000095329"/>
    </source>
</evidence>
<evidence type="ECO:0000313" key="1">
    <source>
        <dbReference type="EMBL" id="OEJ96251.1"/>
    </source>
</evidence>
<dbReference type="EMBL" id="ASHX02000001">
    <property type="protein sequence ID" value="OEJ96251.1"/>
    <property type="molecule type" value="Genomic_DNA"/>
</dbReference>
<name>A0A1D3DV86_9ACTN</name>
<accession>A0A1D3DV86</accession>
<dbReference type="OrthoDB" id="5196251at2"/>
<sequence>MAKTRCRCGNLIRDDDPDHSMVLNSHRASEDLDFDGTALFGRGTDMLRCAACGRLWVFWDEHGSPTEYRPVAEG</sequence>
<proteinExistence type="predicted"/>
<keyword evidence="2" id="KW-1185">Reference proteome</keyword>
<dbReference type="RefSeq" id="WP_023588675.1">
    <property type="nucleotide sequence ID" value="NZ_ASHX02000001.1"/>
</dbReference>
<dbReference type="Proteomes" id="UP000095329">
    <property type="component" value="Unassembled WGS sequence"/>
</dbReference>